<protein>
    <recommendedName>
        <fullName evidence="4">N-acetyltransferase domain-containing protein</fullName>
    </recommendedName>
</protein>
<evidence type="ECO:0000313" key="3">
    <source>
        <dbReference type="Proteomes" id="UP001596434"/>
    </source>
</evidence>
<dbReference type="RefSeq" id="WP_379702585.1">
    <property type="nucleotide sequence ID" value="NZ_JBHTAT010000001.1"/>
</dbReference>
<evidence type="ECO:0000313" key="2">
    <source>
        <dbReference type="EMBL" id="MFC7254385.1"/>
    </source>
</evidence>
<evidence type="ECO:0008006" key="4">
    <source>
        <dbReference type="Google" id="ProtNLM"/>
    </source>
</evidence>
<sequence>MDVRDAVEADADALSAIADVPADVIRNLIHDRTVRVAQRGETTAGPNADTDGERSRDVAGFVSFDVRNGTVHVTQLAGTAAACERLLAEPVRFATGEGMTVELLATAEDESIREAAEAAGFSRTGSGPTFDGNETVRYRIDPGAGP</sequence>
<keyword evidence="3" id="KW-1185">Reference proteome</keyword>
<accession>A0ABD5ZVB9</accession>
<dbReference type="EMBL" id="JBHTAT010000001">
    <property type="protein sequence ID" value="MFC7254385.1"/>
    <property type="molecule type" value="Genomic_DNA"/>
</dbReference>
<feature type="region of interest" description="Disordered" evidence="1">
    <location>
        <begin position="119"/>
        <end position="146"/>
    </location>
</feature>
<dbReference type="Proteomes" id="UP001596434">
    <property type="component" value="Unassembled WGS sequence"/>
</dbReference>
<dbReference type="AlphaFoldDB" id="A0ABD5ZVB9"/>
<proteinExistence type="predicted"/>
<gene>
    <name evidence="2" type="ORF">ACFQKE_03575</name>
</gene>
<dbReference type="GeneID" id="96952699"/>
<reference evidence="2 3" key="1">
    <citation type="journal article" date="2019" name="Int. J. Syst. Evol. Microbiol.">
        <title>The Global Catalogue of Microorganisms (GCM) 10K type strain sequencing project: providing services to taxonomists for standard genome sequencing and annotation.</title>
        <authorList>
            <consortium name="The Broad Institute Genomics Platform"/>
            <consortium name="The Broad Institute Genome Sequencing Center for Infectious Disease"/>
            <person name="Wu L."/>
            <person name="Ma J."/>
        </authorList>
    </citation>
    <scope>NUCLEOTIDE SEQUENCE [LARGE SCALE GENOMIC DNA]</scope>
    <source>
        <strain evidence="2 3">GX21</strain>
    </source>
</reference>
<organism evidence="2 3">
    <name type="scientific">Haloplanus litoreus</name>
    <dbReference type="NCBI Taxonomy" id="767515"/>
    <lineage>
        <taxon>Archaea</taxon>
        <taxon>Methanobacteriati</taxon>
        <taxon>Methanobacteriota</taxon>
        <taxon>Stenosarchaea group</taxon>
        <taxon>Halobacteria</taxon>
        <taxon>Halobacteriales</taxon>
        <taxon>Haloferacaceae</taxon>
        <taxon>Haloplanus</taxon>
    </lineage>
</organism>
<comment type="caution">
    <text evidence="2">The sequence shown here is derived from an EMBL/GenBank/DDBJ whole genome shotgun (WGS) entry which is preliminary data.</text>
</comment>
<name>A0ABD5ZVB9_9EURY</name>
<evidence type="ECO:0000256" key="1">
    <source>
        <dbReference type="SAM" id="MobiDB-lite"/>
    </source>
</evidence>